<proteinExistence type="inferred from homology"/>
<dbReference type="GO" id="GO:0000492">
    <property type="term" value="P:box C/D snoRNP assembly"/>
    <property type="evidence" value="ECO:0007669"/>
    <property type="project" value="TreeGrafter"/>
</dbReference>
<dbReference type="InterPro" id="IPR050734">
    <property type="entry name" value="PIH1/Kintoun_subfamily"/>
</dbReference>
<reference evidence="3" key="1">
    <citation type="submission" date="2021-02" db="EMBL/GenBank/DDBJ databases">
        <authorList>
            <person name="Nowell W R."/>
        </authorList>
    </citation>
    <scope>NUCLEOTIDE SEQUENCE</scope>
    <source>
        <strain evidence="3">Ploen Becks lab</strain>
    </source>
</reference>
<dbReference type="GO" id="GO:0006364">
    <property type="term" value="P:rRNA processing"/>
    <property type="evidence" value="ECO:0007669"/>
    <property type="project" value="TreeGrafter"/>
</dbReference>
<evidence type="ECO:0000313" key="4">
    <source>
        <dbReference type="Proteomes" id="UP000663879"/>
    </source>
</evidence>
<comment type="similarity">
    <text evidence="1">Belongs to the PIH1 family.</text>
</comment>
<dbReference type="OrthoDB" id="545063at2759"/>
<dbReference type="GO" id="GO:1990904">
    <property type="term" value="C:ribonucleoprotein complex"/>
    <property type="evidence" value="ECO:0007669"/>
    <property type="project" value="TreeGrafter"/>
</dbReference>
<accession>A0A813M9A8</accession>
<dbReference type="Proteomes" id="UP000663879">
    <property type="component" value="Unassembled WGS sequence"/>
</dbReference>
<evidence type="ECO:0000313" key="3">
    <source>
        <dbReference type="EMBL" id="CAF0714461.1"/>
    </source>
</evidence>
<dbReference type="EMBL" id="CAJNOC010000095">
    <property type="protein sequence ID" value="CAF0714461.1"/>
    <property type="molecule type" value="Genomic_DNA"/>
</dbReference>
<feature type="domain" description="PIH1D1/2/3 CS-like" evidence="2">
    <location>
        <begin position="262"/>
        <end position="331"/>
    </location>
</feature>
<keyword evidence="4" id="KW-1185">Reference proteome</keyword>
<dbReference type="PANTHER" id="PTHR22997">
    <property type="entry name" value="PIH1 DOMAIN-CONTAINING PROTEIN 1"/>
    <property type="match status" value="1"/>
</dbReference>
<gene>
    <name evidence="3" type="ORF">OXX778_LOCUS1473</name>
</gene>
<dbReference type="Pfam" id="PF18201">
    <property type="entry name" value="PIH1_CS"/>
    <property type="match status" value="1"/>
</dbReference>
<evidence type="ECO:0000259" key="2">
    <source>
        <dbReference type="Pfam" id="PF18201"/>
    </source>
</evidence>
<dbReference type="GO" id="GO:0097255">
    <property type="term" value="C:R2TP complex"/>
    <property type="evidence" value="ECO:0007669"/>
    <property type="project" value="TreeGrafter"/>
</dbReference>
<dbReference type="InterPro" id="IPR041442">
    <property type="entry name" value="PIH1D1/2/3_CS-like"/>
</dbReference>
<organism evidence="3 4">
    <name type="scientific">Brachionus calyciflorus</name>
    <dbReference type="NCBI Taxonomy" id="104777"/>
    <lineage>
        <taxon>Eukaryota</taxon>
        <taxon>Metazoa</taxon>
        <taxon>Spiralia</taxon>
        <taxon>Gnathifera</taxon>
        <taxon>Rotifera</taxon>
        <taxon>Eurotatoria</taxon>
        <taxon>Monogononta</taxon>
        <taxon>Pseudotrocha</taxon>
        <taxon>Ploima</taxon>
        <taxon>Brachionidae</taxon>
        <taxon>Brachionus</taxon>
    </lineage>
</organism>
<dbReference type="GO" id="GO:0005737">
    <property type="term" value="C:cytoplasm"/>
    <property type="evidence" value="ECO:0007669"/>
    <property type="project" value="TreeGrafter"/>
</dbReference>
<dbReference type="AlphaFoldDB" id="A0A813M9A8"/>
<comment type="caution">
    <text evidence="3">The sequence shown here is derived from an EMBL/GenBank/DDBJ whole genome shotgun (WGS) entry which is preliminary data.</text>
</comment>
<sequence>MDFLKLSKTSNDSNNDSYLQQAQHIWSMLDDMASNSPQSYKNFIENTLKEGREAMKPPDAHMCVRTSLIEPKKCNLFINFFSWNRIPEPKSDSDPIPVFGKELEYEKNACYVNVAFNPNIMEKYGKNCDNKEELEMLIDLAIKFVENQNKCKIDDTEFKILNSNTYGDLSKNISKLTQKTNDKAKSDLELAKEALGSMGLGDKNLPDNLLNELAGLSVDKNDSKSLKVESSESLIQELDEKQVPLYENKILPDKLDDKLFYFELKVQLPKIGSFKECDLSFENDQIVLNALNYKSLKVSLNNLLGMYSFEHDKIEAKFVKNKSLLKIKLPLISKK</sequence>
<dbReference type="PANTHER" id="PTHR22997:SF6">
    <property type="entry name" value="PIH1 DOMAIN-CONTAINING PROTEIN 2"/>
    <property type="match status" value="1"/>
</dbReference>
<evidence type="ECO:0000256" key="1">
    <source>
        <dbReference type="ARBA" id="ARBA00008511"/>
    </source>
</evidence>
<name>A0A813M9A8_9BILA</name>
<protein>
    <recommendedName>
        <fullName evidence="2">PIH1D1/2/3 CS-like domain-containing protein</fullName>
    </recommendedName>
</protein>